<evidence type="ECO:0000256" key="2">
    <source>
        <dbReference type="ARBA" id="ARBA00022814"/>
    </source>
</evidence>
<keyword evidence="3 5" id="KW-0805">Transcription regulation</keyword>
<comment type="caution">
    <text evidence="10">The sequence shown here is derived from an EMBL/GenBank/DDBJ whole genome shotgun (WGS) entry which is preliminary data.</text>
</comment>
<proteinExistence type="inferred from homology"/>
<keyword evidence="1 5" id="KW-0806">Transcription termination</keyword>
<dbReference type="Pfam" id="PF02357">
    <property type="entry name" value="NusG"/>
    <property type="match status" value="1"/>
</dbReference>
<dbReference type="SMART" id="SM00739">
    <property type="entry name" value="KOW"/>
    <property type="match status" value="1"/>
</dbReference>
<dbReference type="Pfam" id="PF00467">
    <property type="entry name" value="KOW"/>
    <property type="match status" value="1"/>
</dbReference>
<dbReference type="InterPro" id="IPR015869">
    <property type="entry name" value="Transcrpt_antiterm_NusG_bac_CS"/>
</dbReference>
<reference evidence="10" key="1">
    <citation type="journal article" date="2020" name="mSystems">
        <title>Genome- and Community-Level Interaction Insights into Carbon Utilization and Element Cycling Functions of Hydrothermarchaeota in Hydrothermal Sediment.</title>
        <authorList>
            <person name="Zhou Z."/>
            <person name="Liu Y."/>
            <person name="Xu W."/>
            <person name="Pan J."/>
            <person name="Luo Z.H."/>
            <person name="Li M."/>
        </authorList>
    </citation>
    <scope>NUCLEOTIDE SEQUENCE [LARGE SCALE GENOMIC DNA]</scope>
    <source>
        <strain evidence="10">HyVt-456</strain>
    </source>
</reference>
<dbReference type="Gene3D" id="2.30.30.30">
    <property type="match status" value="1"/>
</dbReference>
<dbReference type="GO" id="GO:0005829">
    <property type="term" value="C:cytosol"/>
    <property type="evidence" value="ECO:0007669"/>
    <property type="project" value="TreeGrafter"/>
</dbReference>
<dbReference type="PANTHER" id="PTHR30265:SF2">
    <property type="entry name" value="TRANSCRIPTION TERMINATION_ANTITERMINATION PROTEIN NUSG"/>
    <property type="match status" value="1"/>
</dbReference>
<feature type="domain" description="NusG-like N-terminal" evidence="8">
    <location>
        <begin position="3"/>
        <end position="111"/>
    </location>
</feature>
<evidence type="ECO:0000256" key="1">
    <source>
        <dbReference type="ARBA" id="ARBA00022472"/>
    </source>
</evidence>
<dbReference type="NCBIfam" id="TIGR00922">
    <property type="entry name" value="nusG"/>
    <property type="match status" value="1"/>
</dbReference>
<feature type="domain" description="KOW" evidence="9">
    <location>
        <begin position="126"/>
        <end position="153"/>
    </location>
</feature>
<evidence type="ECO:0000256" key="5">
    <source>
        <dbReference type="HAMAP-Rule" id="MF_00948"/>
    </source>
</evidence>
<dbReference type="InterPro" id="IPR036735">
    <property type="entry name" value="NGN_dom_sf"/>
</dbReference>
<dbReference type="SUPFAM" id="SSF82679">
    <property type="entry name" value="N-utilization substance G protein NusG, N-terminal domain"/>
    <property type="match status" value="1"/>
</dbReference>
<dbReference type="PRINTS" id="PR00338">
    <property type="entry name" value="NUSGTNSCPFCT"/>
</dbReference>
<organism evidence="10">
    <name type="scientific">Caldithrix abyssi</name>
    <dbReference type="NCBI Taxonomy" id="187145"/>
    <lineage>
        <taxon>Bacteria</taxon>
        <taxon>Pseudomonadati</taxon>
        <taxon>Calditrichota</taxon>
        <taxon>Calditrichia</taxon>
        <taxon>Calditrichales</taxon>
        <taxon>Calditrichaceae</taxon>
        <taxon>Caldithrix</taxon>
    </lineage>
</organism>
<comment type="similarity">
    <text evidence="5 7">Belongs to the NusG family.</text>
</comment>
<accession>A0A7V1LJX9</accession>
<dbReference type="Gene3D" id="3.30.70.940">
    <property type="entry name" value="NusG, N-terminal domain"/>
    <property type="match status" value="1"/>
</dbReference>
<dbReference type="SMART" id="SM00738">
    <property type="entry name" value="NGN"/>
    <property type="match status" value="1"/>
</dbReference>
<gene>
    <name evidence="5 10" type="primary">nusG</name>
    <name evidence="10" type="ORF">ENJ10_01465</name>
</gene>
<dbReference type="InterPro" id="IPR014722">
    <property type="entry name" value="Rib_uL2_dom2"/>
</dbReference>
<evidence type="ECO:0000259" key="9">
    <source>
        <dbReference type="SMART" id="SM00739"/>
    </source>
</evidence>
<dbReference type="PANTHER" id="PTHR30265">
    <property type="entry name" value="RHO-INTERACTING TRANSCRIPTION TERMINATION FACTOR NUSG"/>
    <property type="match status" value="1"/>
</dbReference>
<dbReference type="InterPro" id="IPR047050">
    <property type="entry name" value="NGN"/>
</dbReference>
<dbReference type="EMBL" id="DRLD01000039">
    <property type="protein sequence ID" value="HED09334.1"/>
    <property type="molecule type" value="Genomic_DNA"/>
</dbReference>
<protein>
    <recommendedName>
        <fullName evidence="5 6">Transcription termination/antitermination protein NusG</fullName>
    </recommendedName>
</protein>
<dbReference type="GO" id="GO:0006353">
    <property type="term" value="P:DNA-templated transcription termination"/>
    <property type="evidence" value="ECO:0007669"/>
    <property type="project" value="UniProtKB-UniRule"/>
</dbReference>
<dbReference type="GO" id="GO:0032784">
    <property type="term" value="P:regulation of DNA-templated transcription elongation"/>
    <property type="evidence" value="ECO:0007669"/>
    <property type="project" value="InterPro"/>
</dbReference>
<dbReference type="Proteomes" id="UP000886005">
    <property type="component" value="Unassembled WGS sequence"/>
</dbReference>
<comment type="function">
    <text evidence="5 7">Participates in transcription elongation, termination and antitermination.</text>
</comment>
<keyword evidence="4 5" id="KW-0804">Transcription</keyword>
<evidence type="ECO:0000256" key="4">
    <source>
        <dbReference type="ARBA" id="ARBA00023163"/>
    </source>
</evidence>
<dbReference type="InterPro" id="IPR006645">
    <property type="entry name" value="NGN-like_dom"/>
</dbReference>
<evidence type="ECO:0000256" key="7">
    <source>
        <dbReference type="RuleBase" id="RU000538"/>
    </source>
</evidence>
<dbReference type="HAMAP" id="MF_00948">
    <property type="entry name" value="NusG"/>
    <property type="match status" value="1"/>
</dbReference>
<evidence type="ECO:0000256" key="3">
    <source>
        <dbReference type="ARBA" id="ARBA00023015"/>
    </source>
</evidence>
<dbReference type="AlphaFoldDB" id="A0A7V1LJX9"/>
<evidence type="ECO:0000259" key="8">
    <source>
        <dbReference type="SMART" id="SM00738"/>
    </source>
</evidence>
<dbReference type="InterPro" id="IPR005824">
    <property type="entry name" value="KOW"/>
</dbReference>
<dbReference type="GO" id="GO:0031564">
    <property type="term" value="P:transcription antitermination"/>
    <property type="evidence" value="ECO:0007669"/>
    <property type="project" value="UniProtKB-UniRule"/>
</dbReference>
<dbReference type="CDD" id="cd06091">
    <property type="entry name" value="KOW_NusG"/>
    <property type="match status" value="1"/>
</dbReference>
<name>A0A7V1LJX9_CALAY</name>
<evidence type="ECO:0000313" key="10">
    <source>
        <dbReference type="EMBL" id="HED09334.1"/>
    </source>
</evidence>
<dbReference type="PROSITE" id="PS01014">
    <property type="entry name" value="NUSG"/>
    <property type="match status" value="1"/>
</dbReference>
<dbReference type="SUPFAM" id="SSF50104">
    <property type="entry name" value="Translation proteins SH3-like domain"/>
    <property type="match status" value="1"/>
</dbReference>
<keyword evidence="2 5" id="KW-0889">Transcription antitermination</keyword>
<sequence>MAEKKWYALRIYSGKEARVKAHIEHEIKLAEIEDKIGRIIIPSENIIEMKDGKKRVKNKVFFPGYMMIEMVLDNQTQHVVVNSPGVINFVGPKNEPVPLRPSEVENVLSKIEMSHEKEVKGKVDIPFHVGDAIRVIDGPFNDFTGFVEEINEEKNKVKVNISIFGRPTPVELDFLQIELEK</sequence>
<dbReference type="GO" id="GO:0006354">
    <property type="term" value="P:DNA-templated transcription elongation"/>
    <property type="evidence" value="ECO:0007669"/>
    <property type="project" value="UniProtKB-UniRule"/>
</dbReference>
<dbReference type="InterPro" id="IPR008991">
    <property type="entry name" value="Translation_prot_SH3-like_sf"/>
</dbReference>
<dbReference type="InterPro" id="IPR001062">
    <property type="entry name" value="Transcrpt_antiterm_NusG"/>
</dbReference>
<dbReference type="InterPro" id="IPR043425">
    <property type="entry name" value="NusG-like"/>
</dbReference>
<dbReference type="FunFam" id="2.30.30.30:FF:000002">
    <property type="entry name" value="Transcription termination/antitermination factor NusG"/>
    <property type="match status" value="1"/>
</dbReference>
<dbReference type="CDD" id="cd09891">
    <property type="entry name" value="NGN_Bact_1"/>
    <property type="match status" value="1"/>
</dbReference>
<evidence type="ECO:0000256" key="6">
    <source>
        <dbReference type="NCBIfam" id="TIGR00922"/>
    </source>
</evidence>